<reference evidence="1 2" key="1">
    <citation type="submission" date="2019-11" db="EMBL/GenBank/DDBJ databases">
        <authorList>
            <person name="Zheng R.K."/>
            <person name="Sun C.M."/>
        </authorList>
    </citation>
    <scope>NUCLEOTIDE SEQUENCE [LARGE SCALE GENOMIC DNA]</scope>
    <source>
        <strain evidence="1 2">SRB007</strain>
    </source>
</reference>
<dbReference type="KEGG" id="psel:GM415_06750"/>
<dbReference type="RefSeq" id="WP_158947057.1">
    <property type="nucleotide sequence ID" value="NZ_CP046400.1"/>
</dbReference>
<sequence length="174" mass="19824">MSESLGKTIAVSMDMHIPGYEVDIWPLLCPVREYDWIETWDCRLIQSRSGVNELGCVFVTDFPTECGAEVWITTRYEPYSRLEFVRTNSARIIRLEIALFREENGTRLTWVQHVTSLNAVGDEYIAQKPQAFARQMSAVEKMLGHYLRTGKKLKGEEAGLVTENKDHVHSGKAG</sequence>
<keyword evidence="2" id="KW-1185">Reference proteome</keyword>
<protein>
    <recommendedName>
        <fullName evidence="3">SRPBCC family protein</fullName>
    </recommendedName>
</protein>
<organism evidence="1 2">
    <name type="scientific">Pseudodesulfovibrio cashew</name>
    <dbReference type="NCBI Taxonomy" id="2678688"/>
    <lineage>
        <taxon>Bacteria</taxon>
        <taxon>Pseudomonadati</taxon>
        <taxon>Thermodesulfobacteriota</taxon>
        <taxon>Desulfovibrionia</taxon>
        <taxon>Desulfovibrionales</taxon>
        <taxon>Desulfovibrionaceae</taxon>
    </lineage>
</organism>
<gene>
    <name evidence="1" type="ORF">GM415_06750</name>
</gene>
<evidence type="ECO:0000313" key="2">
    <source>
        <dbReference type="Proteomes" id="UP000428328"/>
    </source>
</evidence>
<accession>A0A6I6JHK2</accession>
<evidence type="ECO:0008006" key="3">
    <source>
        <dbReference type="Google" id="ProtNLM"/>
    </source>
</evidence>
<proteinExistence type="predicted"/>
<dbReference type="AlphaFoldDB" id="A0A6I6JHK2"/>
<dbReference type="Proteomes" id="UP000428328">
    <property type="component" value="Chromosome"/>
</dbReference>
<name>A0A6I6JHK2_9BACT</name>
<evidence type="ECO:0000313" key="1">
    <source>
        <dbReference type="EMBL" id="QGY39832.1"/>
    </source>
</evidence>
<dbReference type="EMBL" id="CP046400">
    <property type="protein sequence ID" value="QGY39832.1"/>
    <property type="molecule type" value="Genomic_DNA"/>
</dbReference>